<reference evidence="3" key="1">
    <citation type="journal article" date="2020" name="Stud. Mycol.">
        <title>101 Dothideomycetes genomes: a test case for predicting lifestyles and emergence of pathogens.</title>
        <authorList>
            <person name="Haridas S."/>
            <person name="Albert R."/>
            <person name="Binder M."/>
            <person name="Bloem J."/>
            <person name="Labutti K."/>
            <person name="Salamov A."/>
            <person name="Andreopoulos B."/>
            <person name="Baker S."/>
            <person name="Barry K."/>
            <person name="Bills G."/>
            <person name="Bluhm B."/>
            <person name="Cannon C."/>
            <person name="Castanera R."/>
            <person name="Culley D."/>
            <person name="Daum C."/>
            <person name="Ezra D."/>
            <person name="Gonzalez J."/>
            <person name="Henrissat B."/>
            <person name="Kuo A."/>
            <person name="Liang C."/>
            <person name="Lipzen A."/>
            <person name="Lutzoni F."/>
            <person name="Magnuson J."/>
            <person name="Mondo S."/>
            <person name="Nolan M."/>
            <person name="Ohm R."/>
            <person name="Pangilinan J."/>
            <person name="Park H.-J."/>
            <person name="Ramirez L."/>
            <person name="Alfaro M."/>
            <person name="Sun H."/>
            <person name="Tritt A."/>
            <person name="Yoshinaga Y."/>
            <person name="Zwiers L.-H."/>
            <person name="Turgeon B."/>
            <person name="Goodwin S."/>
            <person name="Spatafora J."/>
            <person name="Crous P."/>
            <person name="Grigoriev I."/>
        </authorList>
    </citation>
    <scope>NUCLEOTIDE SEQUENCE</scope>
    <source>
        <strain evidence="3">CBS 122681</strain>
    </source>
</reference>
<name>A0A6A6SWI9_9PLEO</name>
<feature type="compositionally biased region" description="Basic and acidic residues" evidence="2">
    <location>
        <begin position="402"/>
        <end position="418"/>
    </location>
</feature>
<evidence type="ECO:0008006" key="5">
    <source>
        <dbReference type="Google" id="ProtNLM"/>
    </source>
</evidence>
<dbReference type="PANTHER" id="PTHR19321">
    <property type="entry name" value="PROTEIN REGULATOR OF CYTOKINESIS 1 PRC1-RELATED"/>
    <property type="match status" value="1"/>
</dbReference>
<evidence type="ECO:0000256" key="1">
    <source>
        <dbReference type="SAM" id="Coils"/>
    </source>
</evidence>
<feature type="compositionally biased region" description="Low complexity" evidence="2">
    <location>
        <begin position="474"/>
        <end position="491"/>
    </location>
</feature>
<accession>A0A6A6SWI9</accession>
<feature type="coiled-coil region" evidence="1">
    <location>
        <begin position="232"/>
        <end position="259"/>
    </location>
</feature>
<sequence length="752" mass="85095">MDTSYLAQQVTTIIGQLHGLFDDIGVPSHERDTREAELFCALSETLHSQLRQVTNEKHEMTEEAHRLGKTIKDMEASLEDNKRSPNYGSDDGDVKITYPLTRCLQGLKEKYNAVSKTHRERFDQVRKLAEALESYASHLESSFVQIKLPPTSPNATISPSFDISPSYVAALDQEFSRVYEEYTRRVNAVQVLSQEIIQLWAELGTPQAQTDSSIVQHHRDAPEQLGLHKDDMAQLRGKKERLVEEKRNRERRLAQLRTTIEDLWERLGIEQHERKQFLSSNRGCGLRTINEFEDELARLNELKRQNLHLFVEEARVKLQDLWDALYFSEEEMLDFTPAFSAVDVCSDALLSAHEAEIARLEALKEQRLPTLQKIDRHRELIKERDDLAQSSQDASRLMARGNKGERRDPGKLLREEKMRKRITKELPKIEADLKKTLEQWEDEYGRPFLVLGERYLDELYASASKAPPPRSKTPSAAPMPVKSAPKSAPPSRQGTLRGAPPGRAKTPTASLAASVSRNPLASSVMSHSSMSVASGVKSPSKIPARAPLKNLPHGGNSPERRPQMEREDSTIRRMPPPRAPPPKMKDLFVPPEPAATPSNHFEFHRDRSESIVRHVPPEDPYDDRTYMSHSARVGYIPQYAPPVPGSRQISQTSQTSSTGTGATMQSGSENWETFSEQSEEPERDIDFYKYRQAAARNKRFTPEGGQSPRGVHGKKLRSVRDVDGDLMTENESGRMVRVVEGSEAGWTDEDAF</sequence>
<dbReference type="InterPro" id="IPR007145">
    <property type="entry name" value="MAP65_Ase1_PRC1"/>
</dbReference>
<evidence type="ECO:0000313" key="3">
    <source>
        <dbReference type="EMBL" id="KAF2651437.1"/>
    </source>
</evidence>
<dbReference type="GO" id="GO:0051256">
    <property type="term" value="P:mitotic spindle midzone assembly"/>
    <property type="evidence" value="ECO:0007669"/>
    <property type="project" value="TreeGrafter"/>
</dbReference>
<keyword evidence="1" id="KW-0175">Coiled coil</keyword>
<feature type="compositionally biased region" description="Low complexity" evidence="2">
    <location>
        <begin position="645"/>
        <end position="668"/>
    </location>
</feature>
<feature type="region of interest" description="Disordered" evidence="2">
    <location>
        <begin position="531"/>
        <end position="586"/>
    </location>
</feature>
<organism evidence="3 4">
    <name type="scientific">Lophiostoma macrostomum CBS 122681</name>
    <dbReference type="NCBI Taxonomy" id="1314788"/>
    <lineage>
        <taxon>Eukaryota</taxon>
        <taxon>Fungi</taxon>
        <taxon>Dikarya</taxon>
        <taxon>Ascomycota</taxon>
        <taxon>Pezizomycotina</taxon>
        <taxon>Dothideomycetes</taxon>
        <taxon>Pleosporomycetidae</taxon>
        <taxon>Pleosporales</taxon>
        <taxon>Lophiostomataceae</taxon>
        <taxon>Lophiostoma</taxon>
    </lineage>
</organism>
<feature type="compositionally biased region" description="Low complexity" evidence="2">
    <location>
        <begin position="531"/>
        <end position="540"/>
    </location>
</feature>
<evidence type="ECO:0000256" key="2">
    <source>
        <dbReference type="SAM" id="MobiDB-lite"/>
    </source>
</evidence>
<proteinExistence type="predicted"/>
<gene>
    <name evidence="3" type="ORF">K491DRAFT_665614</name>
</gene>
<dbReference type="PANTHER" id="PTHR19321:SF41">
    <property type="entry name" value="FASCETTO-RELATED"/>
    <property type="match status" value="1"/>
</dbReference>
<dbReference type="Pfam" id="PF03999">
    <property type="entry name" value="MAP65_ASE1"/>
    <property type="match status" value="1"/>
</dbReference>
<evidence type="ECO:0000313" key="4">
    <source>
        <dbReference type="Proteomes" id="UP000799324"/>
    </source>
</evidence>
<dbReference type="GO" id="GO:0005737">
    <property type="term" value="C:cytoplasm"/>
    <property type="evidence" value="ECO:0007669"/>
    <property type="project" value="TreeGrafter"/>
</dbReference>
<dbReference type="GO" id="GO:1990023">
    <property type="term" value="C:mitotic spindle midzone"/>
    <property type="evidence" value="ECO:0007669"/>
    <property type="project" value="TreeGrafter"/>
</dbReference>
<feature type="region of interest" description="Disordered" evidence="2">
    <location>
        <begin position="384"/>
        <end position="418"/>
    </location>
</feature>
<feature type="region of interest" description="Disordered" evidence="2">
    <location>
        <begin position="642"/>
        <end position="682"/>
    </location>
</feature>
<dbReference type="EMBL" id="MU004426">
    <property type="protein sequence ID" value="KAF2651437.1"/>
    <property type="molecule type" value="Genomic_DNA"/>
</dbReference>
<protein>
    <recommendedName>
        <fullName evidence="5">Protein regulator of cytokinesis 1</fullName>
    </recommendedName>
</protein>
<dbReference type="Proteomes" id="UP000799324">
    <property type="component" value="Unassembled WGS sequence"/>
</dbReference>
<dbReference type="GO" id="GO:0008017">
    <property type="term" value="F:microtubule binding"/>
    <property type="evidence" value="ECO:0007669"/>
    <property type="project" value="InterPro"/>
</dbReference>
<feature type="coiled-coil region" evidence="1">
    <location>
        <begin position="43"/>
        <end position="70"/>
    </location>
</feature>
<feature type="compositionally biased region" description="Basic and acidic residues" evidence="2">
    <location>
        <begin position="558"/>
        <end position="571"/>
    </location>
</feature>
<dbReference type="OrthoDB" id="642895at2759"/>
<keyword evidence="4" id="KW-1185">Reference proteome</keyword>
<feature type="region of interest" description="Disordered" evidence="2">
    <location>
        <begin position="463"/>
        <end position="516"/>
    </location>
</feature>
<feature type="compositionally biased region" description="Polar residues" evidence="2">
    <location>
        <begin position="507"/>
        <end position="516"/>
    </location>
</feature>
<dbReference type="Gene3D" id="1.20.58.1520">
    <property type="match status" value="1"/>
</dbReference>
<feature type="region of interest" description="Disordered" evidence="2">
    <location>
        <begin position="696"/>
        <end position="725"/>
    </location>
</feature>
<dbReference type="AlphaFoldDB" id="A0A6A6SWI9"/>